<keyword evidence="3" id="KW-1185">Reference proteome</keyword>
<evidence type="ECO:0000313" key="3">
    <source>
        <dbReference type="Proteomes" id="UP000597341"/>
    </source>
</evidence>
<comment type="caution">
    <text evidence="2">The sequence shown here is derived from an EMBL/GenBank/DDBJ whole genome shotgun (WGS) entry which is preliminary data.</text>
</comment>
<accession>A0ABQ3HPR9</accession>
<protein>
    <submittedName>
        <fullName evidence="2">Uncharacterized protein</fullName>
    </submittedName>
</protein>
<name>A0ABQ3HPR9_9ACTN</name>
<feature type="region of interest" description="Disordered" evidence="1">
    <location>
        <begin position="78"/>
        <end position="114"/>
    </location>
</feature>
<reference evidence="3" key="1">
    <citation type="journal article" date="2019" name="Int. J. Syst. Evol. Microbiol.">
        <title>The Global Catalogue of Microorganisms (GCM) 10K type strain sequencing project: providing services to taxonomists for standard genome sequencing and annotation.</title>
        <authorList>
            <consortium name="The Broad Institute Genomics Platform"/>
            <consortium name="The Broad Institute Genome Sequencing Center for Infectious Disease"/>
            <person name="Wu L."/>
            <person name="Ma J."/>
        </authorList>
    </citation>
    <scope>NUCLEOTIDE SEQUENCE [LARGE SCALE GENOMIC DNA]</scope>
    <source>
        <strain evidence="3">CGMCC 1.12791</strain>
    </source>
</reference>
<gene>
    <name evidence="2" type="ORF">GCM10011376_30620</name>
</gene>
<proteinExistence type="predicted"/>
<evidence type="ECO:0000313" key="2">
    <source>
        <dbReference type="EMBL" id="GHE18452.1"/>
    </source>
</evidence>
<dbReference type="EMBL" id="BNAD01000010">
    <property type="protein sequence ID" value="GHE18452.1"/>
    <property type="molecule type" value="Genomic_DNA"/>
</dbReference>
<organism evidence="2 3">
    <name type="scientific">Nocardioides flavus</name>
    <name type="common">ex Wang et al. 2016</name>
    <dbReference type="NCBI Taxonomy" id="2058780"/>
    <lineage>
        <taxon>Bacteria</taxon>
        <taxon>Bacillati</taxon>
        <taxon>Actinomycetota</taxon>
        <taxon>Actinomycetes</taxon>
        <taxon>Propionibacteriales</taxon>
        <taxon>Nocardioidaceae</taxon>
        <taxon>Nocardioides</taxon>
    </lineage>
</organism>
<dbReference type="Proteomes" id="UP000597341">
    <property type="component" value="Unassembled WGS sequence"/>
</dbReference>
<evidence type="ECO:0000256" key="1">
    <source>
        <dbReference type="SAM" id="MobiDB-lite"/>
    </source>
</evidence>
<dbReference type="RefSeq" id="WP_191280351.1">
    <property type="nucleotide sequence ID" value="NZ_BNAD01000010.1"/>
</dbReference>
<sequence>MTKVSSTMLSVGTLLRRAEDTGAQVSVLVQGTWLEGRVIGCDGLGAVVDDGEAQALVRLDSVTAVRFRRSQLEDAGFADTRAHGGGASGPIEAGPVTVPHPARGEQYFLSPGPS</sequence>